<proteinExistence type="inferred from homology"/>
<feature type="region of interest" description="Disordered" evidence="9">
    <location>
        <begin position="99"/>
        <end position="128"/>
    </location>
</feature>
<evidence type="ECO:0000256" key="4">
    <source>
        <dbReference type="ARBA" id="ARBA00022490"/>
    </source>
</evidence>
<keyword evidence="13" id="KW-1185">Reference proteome</keyword>
<evidence type="ECO:0000256" key="6">
    <source>
        <dbReference type="ARBA" id="ARBA00023187"/>
    </source>
</evidence>
<dbReference type="GO" id="GO:0005737">
    <property type="term" value="C:cytoplasm"/>
    <property type="evidence" value="ECO:0007669"/>
    <property type="project" value="UniProtKB-SubCell"/>
</dbReference>
<dbReference type="PANTHER" id="PTHR12786:SF1">
    <property type="entry name" value="SPLICING REGULATOR SDE2"/>
    <property type="match status" value="1"/>
</dbReference>
<comment type="caution">
    <text evidence="12">The sequence shown here is derived from an EMBL/GenBank/DDBJ whole genome shotgun (WGS) entry which is preliminary data.</text>
</comment>
<keyword evidence="5" id="KW-0507">mRNA processing</keyword>
<dbReference type="EMBL" id="CAJPDS010000060">
    <property type="protein sequence ID" value="CAF9931782.1"/>
    <property type="molecule type" value="Genomic_DNA"/>
</dbReference>
<evidence type="ECO:0000313" key="12">
    <source>
        <dbReference type="EMBL" id="CAF9931782.1"/>
    </source>
</evidence>
<dbReference type="GO" id="GO:0008380">
    <property type="term" value="P:RNA splicing"/>
    <property type="evidence" value="ECO:0007669"/>
    <property type="project" value="UniProtKB-KW"/>
</dbReference>
<evidence type="ECO:0000256" key="1">
    <source>
        <dbReference type="ARBA" id="ARBA00004123"/>
    </source>
</evidence>
<evidence type="ECO:0000256" key="9">
    <source>
        <dbReference type="SAM" id="MobiDB-lite"/>
    </source>
</evidence>
<feature type="region of interest" description="Disordered" evidence="9">
    <location>
        <begin position="217"/>
        <end position="241"/>
    </location>
</feature>
<feature type="compositionally biased region" description="Acidic residues" evidence="9">
    <location>
        <begin position="271"/>
        <end position="297"/>
    </location>
</feature>
<feature type="domain" description="Sde2 ubiquitin" evidence="10">
    <location>
        <begin position="6"/>
        <end position="89"/>
    </location>
</feature>
<dbReference type="PANTHER" id="PTHR12786">
    <property type="entry name" value="SPLICING FACTOR SF3A-RELATED"/>
    <property type="match status" value="1"/>
</dbReference>
<sequence length="304" mass="33463">MAPHIINVLLTSFPGLNLPPTLVVPTAASVHTSDFIADIANRLPQIDTRLTFTTSSNKTLQRSSSAPLSSLLSSHHDSILPVRLSVPLCGGKGGFGSQLRAAGGRMSSKKKKNVGDQNSSNRNLDGRRLRTVNEAKALAEYLALKPEMDKREKEARRKRWEQVVELAEKREEEIRNGNKGRVDGQWVEDKEEAGERAREAVKAAMASGVYRDNLSYTRESSGSLDQDPIQPKSEEGDGDKLADAIIEKSPLLASATKAVSTSSSRTYYGFDVDDEFMSNDSEEEEEEEEEEFADEEEKSNSTVS</sequence>
<organism evidence="12 13">
    <name type="scientific">Heterodermia speciosa</name>
    <dbReference type="NCBI Taxonomy" id="116794"/>
    <lineage>
        <taxon>Eukaryota</taxon>
        <taxon>Fungi</taxon>
        <taxon>Dikarya</taxon>
        <taxon>Ascomycota</taxon>
        <taxon>Pezizomycotina</taxon>
        <taxon>Lecanoromycetes</taxon>
        <taxon>OSLEUM clade</taxon>
        <taxon>Lecanoromycetidae</taxon>
        <taxon>Caliciales</taxon>
        <taxon>Physciaceae</taxon>
        <taxon>Heterodermia</taxon>
    </lineage>
</organism>
<comment type="similarity">
    <text evidence="3">Belongs to the SDE2 family.</text>
</comment>
<evidence type="ECO:0000256" key="2">
    <source>
        <dbReference type="ARBA" id="ARBA00004496"/>
    </source>
</evidence>
<keyword evidence="4" id="KW-0963">Cytoplasm</keyword>
<feature type="domain" description="SDE2-like" evidence="11">
    <location>
        <begin position="90"/>
        <end position="202"/>
    </location>
</feature>
<dbReference type="InterPro" id="IPR053822">
    <property type="entry name" value="SDE2-like_dom"/>
</dbReference>
<dbReference type="InterPro" id="IPR024974">
    <property type="entry name" value="Sde2_N"/>
</dbReference>
<dbReference type="OrthoDB" id="547031at2759"/>
<name>A0A8H3FVE3_9LECA</name>
<protein>
    <recommendedName>
        <fullName evidence="14">Sde2 N-terminal ubiquitin domain-containing protein</fullName>
    </recommendedName>
</protein>
<dbReference type="GO" id="GO:0005634">
    <property type="term" value="C:nucleus"/>
    <property type="evidence" value="ECO:0007669"/>
    <property type="project" value="UniProtKB-SubCell"/>
</dbReference>
<keyword evidence="7" id="KW-0539">Nucleus</keyword>
<dbReference type="Pfam" id="PF13019">
    <property type="entry name" value="Sde2_N_Ubi_yeast"/>
    <property type="match status" value="1"/>
</dbReference>
<comment type="subcellular location">
    <subcellularLocation>
        <location evidence="2">Cytoplasm</location>
    </subcellularLocation>
    <subcellularLocation>
        <location evidence="1">Nucleus</location>
    </subcellularLocation>
</comment>
<accession>A0A8H3FVE3</accession>
<dbReference type="GO" id="GO:0006397">
    <property type="term" value="P:mRNA processing"/>
    <property type="evidence" value="ECO:0007669"/>
    <property type="project" value="UniProtKB-KW"/>
</dbReference>
<feature type="compositionally biased region" description="Basic and acidic residues" evidence="9">
    <location>
        <begin position="232"/>
        <end position="241"/>
    </location>
</feature>
<evidence type="ECO:0000259" key="11">
    <source>
        <dbReference type="Pfam" id="PF22782"/>
    </source>
</evidence>
<dbReference type="InterPro" id="IPR051421">
    <property type="entry name" value="RNA_Proc_DNA_Dmg_Regulator"/>
</dbReference>
<dbReference type="Pfam" id="PF22782">
    <property type="entry name" value="SDE2"/>
    <property type="match status" value="1"/>
</dbReference>
<evidence type="ECO:0000256" key="7">
    <source>
        <dbReference type="ARBA" id="ARBA00023242"/>
    </source>
</evidence>
<evidence type="ECO:0000259" key="10">
    <source>
        <dbReference type="Pfam" id="PF13019"/>
    </source>
</evidence>
<reference evidence="12" key="1">
    <citation type="submission" date="2021-03" db="EMBL/GenBank/DDBJ databases">
        <authorList>
            <person name="Tagirdzhanova G."/>
        </authorList>
    </citation>
    <scope>NUCLEOTIDE SEQUENCE</scope>
</reference>
<evidence type="ECO:0000256" key="3">
    <source>
        <dbReference type="ARBA" id="ARBA00008726"/>
    </source>
</evidence>
<keyword evidence="6" id="KW-0508">mRNA splicing</keyword>
<evidence type="ECO:0000313" key="13">
    <source>
        <dbReference type="Proteomes" id="UP000664521"/>
    </source>
</evidence>
<feature type="region of interest" description="Disordered" evidence="9">
    <location>
        <begin position="253"/>
        <end position="304"/>
    </location>
</feature>
<dbReference type="AlphaFoldDB" id="A0A8H3FVE3"/>
<evidence type="ECO:0008006" key="14">
    <source>
        <dbReference type="Google" id="ProtNLM"/>
    </source>
</evidence>
<keyword evidence="8" id="KW-0131">Cell cycle</keyword>
<evidence type="ECO:0000256" key="5">
    <source>
        <dbReference type="ARBA" id="ARBA00022664"/>
    </source>
</evidence>
<evidence type="ECO:0000256" key="8">
    <source>
        <dbReference type="ARBA" id="ARBA00023306"/>
    </source>
</evidence>
<feature type="compositionally biased region" description="Low complexity" evidence="9">
    <location>
        <begin position="253"/>
        <end position="266"/>
    </location>
</feature>
<gene>
    <name evidence="12" type="ORF">HETSPECPRED_008195</name>
</gene>
<dbReference type="Proteomes" id="UP000664521">
    <property type="component" value="Unassembled WGS sequence"/>
</dbReference>